<proteinExistence type="predicted"/>
<accession>A0ACB9RQE6</accession>
<gene>
    <name evidence="1" type="ORF">MLD38_007318</name>
</gene>
<evidence type="ECO:0000313" key="1">
    <source>
        <dbReference type="EMBL" id="KAI4381223.1"/>
    </source>
</evidence>
<protein>
    <submittedName>
        <fullName evidence="1">Uncharacterized protein</fullName>
    </submittedName>
</protein>
<name>A0ACB9RQE6_9MYRT</name>
<sequence length="522" mass="58967">MEGQLMAAEQQVLAEIVKLAQKHRLTGKKGGWKDFLNNYDNRRGGRASDPSKRSKDVLVSFLKTLAPQQNVRELFSRVLQCHQNRSQVKQFAEEPMNNESPVQRLNRLTLEHPLYPVEYSFPSSDQGWVVTKLNQWPKNVTSTALLAIDCEMVLCEDGTDACVKVCVVDHRFEVKLDLLINPDKAVSDYRTTITGISAEDLAGVECTLADVQKTLKNLLSHGAILVGHALSNDLKVLKFDYANIIDTSYIFKNAYNSIHRRPSLSTLCKFVLDHELRKEGAPHNCLDDATAVMKLVLAVIDRGVSMELPNFSNDVPEPKTAKLLLHRIPSSVMIDELKGAIPGNYKMEMKQRKKVTGNMYSAFAIFSCMEEANEAFQELEGTVEKDSLGQTQKVITFLLKSGVRVSLCVRQTFGDWTNNQSSAKKRAGERTMAEEPKKPKKMEIADNRMVATHLCQGYLEEIGRLSEKDLLLRGRSQDHLDDVEETKEALSRKDLEFSARCKKLKKQKKKRKVIRRAKKSKA</sequence>
<comment type="caution">
    <text evidence="1">The sequence shown here is derived from an EMBL/GenBank/DDBJ whole genome shotgun (WGS) entry which is preliminary data.</text>
</comment>
<keyword evidence="2" id="KW-1185">Reference proteome</keyword>
<reference evidence="2" key="1">
    <citation type="journal article" date="2023" name="Front. Plant Sci.">
        <title>Chromosomal-level genome assembly of Melastoma candidum provides insights into trichome evolution.</title>
        <authorList>
            <person name="Zhong Y."/>
            <person name="Wu W."/>
            <person name="Sun C."/>
            <person name="Zou P."/>
            <person name="Liu Y."/>
            <person name="Dai S."/>
            <person name="Zhou R."/>
        </authorList>
    </citation>
    <scope>NUCLEOTIDE SEQUENCE [LARGE SCALE GENOMIC DNA]</scope>
</reference>
<evidence type="ECO:0000313" key="2">
    <source>
        <dbReference type="Proteomes" id="UP001057402"/>
    </source>
</evidence>
<dbReference type="Proteomes" id="UP001057402">
    <property type="component" value="Chromosome 3"/>
</dbReference>
<dbReference type="EMBL" id="CM042882">
    <property type="protein sequence ID" value="KAI4381223.1"/>
    <property type="molecule type" value="Genomic_DNA"/>
</dbReference>
<organism evidence="1 2">
    <name type="scientific">Melastoma candidum</name>
    <dbReference type="NCBI Taxonomy" id="119954"/>
    <lineage>
        <taxon>Eukaryota</taxon>
        <taxon>Viridiplantae</taxon>
        <taxon>Streptophyta</taxon>
        <taxon>Embryophyta</taxon>
        <taxon>Tracheophyta</taxon>
        <taxon>Spermatophyta</taxon>
        <taxon>Magnoliopsida</taxon>
        <taxon>eudicotyledons</taxon>
        <taxon>Gunneridae</taxon>
        <taxon>Pentapetalae</taxon>
        <taxon>rosids</taxon>
        <taxon>malvids</taxon>
        <taxon>Myrtales</taxon>
        <taxon>Melastomataceae</taxon>
        <taxon>Melastomatoideae</taxon>
        <taxon>Melastomateae</taxon>
        <taxon>Melastoma</taxon>
    </lineage>
</organism>